<organism evidence="5 6">
    <name type="scientific">Desulfovibrio porci</name>
    <dbReference type="NCBI Taxonomy" id="2605782"/>
    <lineage>
        <taxon>Bacteria</taxon>
        <taxon>Pseudomonadati</taxon>
        <taxon>Thermodesulfobacteriota</taxon>
        <taxon>Desulfovibrionia</taxon>
        <taxon>Desulfovibrionales</taxon>
        <taxon>Desulfovibrionaceae</taxon>
        <taxon>Desulfovibrio</taxon>
    </lineage>
</organism>
<evidence type="ECO:0000256" key="4">
    <source>
        <dbReference type="SAM" id="SignalP"/>
    </source>
</evidence>
<comment type="similarity">
    <text evidence="1">Belongs to the bacterial solute-binding protein 7 family.</text>
</comment>
<feature type="chain" id="PRO_5027061506" evidence="4">
    <location>
        <begin position="26"/>
        <end position="336"/>
    </location>
</feature>
<name>A0A6L5XMU7_9BACT</name>
<dbReference type="CDD" id="cd13603">
    <property type="entry name" value="PBP2_TRAP_Siap_TeaA_like"/>
    <property type="match status" value="1"/>
</dbReference>
<dbReference type="AlphaFoldDB" id="A0A6L5XMU7"/>
<dbReference type="GO" id="GO:0055085">
    <property type="term" value="P:transmembrane transport"/>
    <property type="evidence" value="ECO:0007669"/>
    <property type="project" value="InterPro"/>
</dbReference>
<feature type="signal peptide" evidence="4">
    <location>
        <begin position="1"/>
        <end position="25"/>
    </location>
</feature>
<dbReference type="Gene3D" id="3.40.190.170">
    <property type="entry name" value="Bacterial extracellular solute-binding protein, family 7"/>
    <property type="match status" value="1"/>
</dbReference>
<reference evidence="5 6" key="1">
    <citation type="submission" date="2019-09" db="EMBL/GenBank/DDBJ databases">
        <title>In-depth cultivation of the pig gut microbiome towards novel bacterial diversity and tailored functional studies.</title>
        <authorList>
            <person name="Wylensek D."/>
            <person name="Hitch T.C.A."/>
            <person name="Clavel T."/>
        </authorList>
    </citation>
    <scope>NUCLEOTIDE SEQUENCE [LARGE SCALE GENOMIC DNA]</scope>
    <source>
        <strain evidence="5 6">PG-178-WT-4</strain>
    </source>
</reference>
<gene>
    <name evidence="5" type="ORF">FYJ44_10850</name>
</gene>
<dbReference type="InterPro" id="IPR038404">
    <property type="entry name" value="TRAP_DctP_sf"/>
</dbReference>
<dbReference type="InterPro" id="IPR004682">
    <property type="entry name" value="TRAP_DctP"/>
</dbReference>
<dbReference type="InterPro" id="IPR018389">
    <property type="entry name" value="DctP_fam"/>
</dbReference>
<dbReference type="NCBIfam" id="NF037995">
    <property type="entry name" value="TRAP_S1"/>
    <property type="match status" value="1"/>
</dbReference>
<evidence type="ECO:0000256" key="3">
    <source>
        <dbReference type="ARBA" id="ARBA00022729"/>
    </source>
</evidence>
<protein>
    <submittedName>
        <fullName evidence="5">TRAP transporter substrate-binding protein</fullName>
    </submittedName>
</protein>
<dbReference type="EMBL" id="VUMH01000011">
    <property type="protein sequence ID" value="MSS28517.1"/>
    <property type="molecule type" value="Genomic_DNA"/>
</dbReference>
<sequence length="336" mass="37679">MMPLKRILLTVVALAVLCCVTSASAAEYKKMTIRAATANPLGSLHVTGIEKFKEVVEKESGGAIRVQTFYGGSMGDEQANVKQLRNAEIQVACLAGGNLTPFAPASTLFVMPYIFPTTEEALRLFSNDAFMSKMADAIAAQSRVRPVAWFVDGYRHLTNSRKPVTQMADLQGLKIRVPPVEVQLESYKSWGVEPHPLAWTETFNGLQQGVVDGQDNSYTVIRDQKFWEVQKYITELHYTFFVAPLLVSETWYRKLDDATRALIKKAALEAQKHEWSWAAEQEIVARNELLSHGMQLSKLEDEEKWLQAARGTWERFYDKVGGKAVVDEALAVMKTK</sequence>
<proteinExistence type="inferred from homology"/>
<dbReference type="PIRSF" id="PIRSF006470">
    <property type="entry name" value="DctB"/>
    <property type="match status" value="1"/>
</dbReference>
<dbReference type="GO" id="GO:0030288">
    <property type="term" value="C:outer membrane-bounded periplasmic space"/>
    <property type="evidence" value="ECO:0007669"/>
    <property type="project" value="InterPro"/>
</dbReference>
<keyword evidence="6" id="KW-1185">Reference proteome</keyword>
<evidence type="ECO:0000256" key="2">
    <source>
        <dbReference type="ARBA" id="ARBA00022448"/>
    </source>
</evidence>
<evidence type="ECO:0000256" key="1">
    <source>
        <dbReference type="ARBA" id="ARBA00009023"/>
    </source>
</evidence>
<accession>A0A6L5XMU7</accession>
<keyword evidence="3 4" id="KW-0732">Signal</keyword>
<evidence type="ECO:0000313" key="6">
    <source>
        <dbReference type="Proteomes" id="UP000477488"/>
    </source>
</evidence>
<dbReference type="Pfam" id="PF03480">
    <property type="entry name" value="DctP"/>
    <property type="match status" value="1"/>
</dbReference>
<evidence type="ECO:0000313" key="5">
    <source>
        <dbReference type="EMBL" id="MSS28517.1"/>
    </source>
</evidence>
<dbReference type="PANTHER" id="PTHR33376:SF7">
    <property type="entry name" value="C4-DICARBOXYLATE-BINDING PROTEIN DCTB"/>
    <property type="match status" value="1"/>
</dbReference>
<comment type="caution">
    <text evidence="5">The sequence shown here is derived from an EMBL/GenBank/DDBJ whole genome shotgun (WGS) entry which is preliminary data.</text>
</comment>
<dbReference type="PANTHER" id="PTHR33376">
    <property type="match status" value="1"/>
</dbReference>
<dbReference type="Proteomes" id="UP000477488">
    <property type="component" value="Unassembled WGS sequence"/>
</dbReference>
<keyword evidence="2" id="KW-0813">Transport</keyword>
<dbReference type="RefSeq" id="WP_154511986.1">
    <property type="nucleotide sequence ID" value="NZ_JAXELC010000023.1"/>
</dbReference>